<evidence type="ECO:0000313" key="1">
    <source>
        <dbReference type="EMBL" id="KAL0904437.1"/>
    </source>
</evidence>
<dbReference type="EMBL" id="JANQDX010000019">
    <property type="protein sequence ID" value="KAL0904437.1"/>
    <property type="molecule type" value="Genomic_DNA"/>
</dbReference>
<sequence>MMSIFLRSSGVFDGVAALIIHHSLKIVKMNKIIIISSLLLLNLNLHDIDLIINFFNFKLKLKQFTIICIDFLILSFMNLRKIHERHEILSIIQRNNVEHFAVLGNKIWEFRVILRLIIVIIVNNTSIYMLLHHLHQVVGTVAGEELILFGHALSVKRRVDSLNSGSTSASAVEEEILQCCCISLFYGHLGAKSLQENYSLPVDFFGGVPNDHQIIPDDQIKPCVLILQEIQIVLTRQVIFSIRPKFSAFFRRKKKDSKVLYLLQKEAKGFKVKYTLLKAFGNSRMDDPLEIN</sequence>
<dbReference type="Proteomes" id="UP001552299">
    <property type="component" value="Unassembled WGS sequence"/>
</dbReference>
<proteinExistence type="predicted"/>
<protein>
    <submittedName>
        <fullName evidence="1">Uncharacterized protein</fullName>
    </submittedName>
</protein>
<comment type="caution">
    <text evidence="1">The sequence shown here is derived from an EMBL/GenBank/DDBJ whole genome shotgun (WGS) entry which is preliminary data.</text>
</comment>
<reference evidence="1 2" key="1">
    <citation type="journal article" date="2024" name="Plant Biotechnol. J.">
        <title>Dendrobium thyrsiflorum genome and its molecular insights into genes involved in important horticultural traits.</title>
        <authorList>
            <person name="Chen B."/>
            <person name="Wang J.Y."/>
            <person name="Zheng P.J."/>
            <person name="Li K.L."/>
            <person name="Liang Y.M."/>
            <person name="Chen X.F."/>
            <person name="Zhang C."/>
            <person name="Zhao X."/>
            <person name="He X."/>
            <person name="Zhang G.Q."/>
            <person name="Liu Z.J."/>
            <person name="Xu Q."/>
        </authorList>
    </citation>
    <scope>NUCLEOTIDE SEQUENCE [LARGE SCALE GENOMIC DNA]</scope>
    <source>
        <strain evidence="1">GZMU011</strain>
    </source>
</reference>
<dbReference type="AlphaFoldDB" id="A0ABD0TXU3"/>
<name>A0ABD0TXU3_DENTH</name>
<accession>A0ABD0TXU3</accession>
<keyword evidence="2" id="KW-1185">Reference proteome</keyword>
<evidence type="ECO:0000313" key="2">
    <source>
        <dbReference type="Proteomes" id="UP001552299"/>
    </source>
</evidence>
<gene>
    <name evidence="1" type="ORF">M5K25_026547</name>
</gene>
<organism evidence="1 2">
    <name type="scientific">Dendrobium thyrsiflorum</name>
    <name type="common">Pinecone-like raceme dendrobium</name>
    <name type="synonym">Orchid</name>
    <dbReference type="NCBI Taxonomy" id="117978"/>
    <lineage>
        <taxon>Eukaryota</taxon>
        <taxon>Viridiplantae</taxon>
        <taxon>Streptophyta</taxon>
        <taxon>Embryophyta</taxon>
        <taxon>Tracheophyta</taxon>
        <taxon>Spermatophyta</taxon>
        <taxon>Magnoliopsida</taxon>
        <taxon>Liliopsida</taxon>
        <taxon>Asparagales</taxon>
        <taxon>Orchidaceae</taxon>
        <taxon>Epidendroideae</taxon>
        <taxon>Malaxideae</taxon>
        <taxon>Dendrobiinae</taxon>
        <taxon>Dendrobium</taxon>
    </lineage>
</organism>